<dbReference type="KEGG" id="apv:Apar_1225"/>
<protein>
    <recommendedName>
        <fullName evidence="4">Type I restriction modification DNA specificity domain-containing protein</fullName>
    </recommendedName>
</protein>
<proteinExistence type="inferred from homology"/>
<name>C8W862_LANP1</name>
<dbReference type="CDD" id="cd17524">
    <property type="entry name" value="RMtype1_S_EcoUTORF5051P-TRD2-CR2_like"/>
    <property type="match status" value="1"/>
</dbReference>
<dbReference type="REBASE" id="78203">
    <property type="entry name" value="S.ApaHSI"/>
</dbReference>
<dbReference type="PANTHER" id="PTHR30408">
    <property type="entry name" value="TYPE-1 RESTRICTION ENZYME ECOKI SPECIFICITY PROTEIN"/>
    <property type="match status" value="1"/>
</dbReference>
<dbReference type="eggNOG" id="COG0732">
    <property type="taxonomic scope" value="Bacteria"/>
</dbReference>
<evidence type="ECO:0000256" key="1">
    <source>
        <dbReference type="ARBA" id="ARBA00010923"/>
    </source>
</evidence>
<evidence type="ECO:0000256" key="3">
    <source>
        <dbReference type="ARBA" id="ARBA00023125"/>
    </source>
</evidence>
<dbReference type="Proteomes" id="UP000000960">
    <property type="component" value="Chromosome"/>
</dbReference>
<organism evidence="5 6">
    <name type="scientific">Lancefieldella parvula (strain ATCC 33793 / DSM 20469 / CCUG 32760 / JCM 10300 / KCTC 3663 / VPI 0546 / 1246)</name>
    <name type="common">Atopobium parvulum</name>
    <dbReference type="NCBI Taxonomy" id="521095"/>
    <lineage>
        <taxon>Bacteria</taxon>
        <taxon>Bacillati</taxon>
        <taxon>Actinomycetota</taxon>
        <taxon>Coriobacteriia</taxon>
        <taxon>Coriobacteriales</taxon>
        <taxon>Atopobiaceae</taxon>
        <taxon>Lancefieldella</taxon>
    </lineage>
</organism>
<dbReference type="InterPro" id="IPR000055">
    <property type="entry name" value="Restrct_endonuc_typeI_TRD"/>
</dbReference>
<dbReference type="GO" id="GO:0009307">
    <property type="term" value="P:DNA restriction-modification system"/>
    <property type="evidence" value="ECO:0007669"/>
    <property type="project" value="UniProtKB-KW"/>
</dbReference>
<accession>C8W862</accession>
<gene>
    <name evidence="5" type="ordered locus">Apar_1225</name>
</gene>
<dbReference type="InterPro" id="IPR044946">
    <property type="entry name" value="Restrct_endonuc_typeI_TRD_sf"/>
</dbReference>
<dbReference type="GeneID" id="84806742"/>
<dbReference type="Pfam" id="PF01420">
    <property type="entry name" value="Methylase_S"/>
    <property type="match status" value="2"/>
</dbReference>
<dbReference type="STRING" id="521095.Apar_1225"/>
<dbReference type="HOGENOM" id="CLU_021095_10_1_11"/>
<dbReference type="OrthoDB" id="3176407at2"/>
<keyword evidence="2" id="KW-0680">Restriction system</keyword>
<dbReference type="Gene3D" id="3.90.220.20">
    <property type="entry name" value="DNA methylase specificity domains"/>
    <property type="match status" value="2"/>
</dbReference>
<keyword evidence="6" id="KW-1185">Reference proteome</keyword>
<dbReference type="InterPro" id="IPR052021">
    <property type="entry name" value="Type-I_RS_S_subunit"/>
</dbReference>
<feature type="domain" description="Type I restriction modification DNA specificity" evidence="4">
    <location>
        <begin position="116"/>
        <end position="183"/>
    </location>
</feature>
<dbReference type="PANTHER" id="PTHR30408:SF12">
    <property type="entry name" value="TYPE I RESTRICTION ENZYME MJAVIII SPECIFICITY SUBUNIT"/>
    <property type="match status" value="1"/>
</dbReference>
<dbReference type="GO" id="GO:0003677">
    <property type="term" value="F:DNA binding"/>
    <property type="evidence" value="ECO:0007669"/>
    <property type="project" value="UniProtKB-KW"/>
</dbReference>
<dbReference type="AlphaFoldDB" id="C8W862"/>
<evidence type="ECO:0000259" key="4">
    <source>
        <dbReference type="Pfam" id="PF01420"/>
    </source>
</evidence>
<keyword evidence="3" id="KW-0238">DNA-binding</keyword>
<evidence type="ECO:0000313" key="6">
    <source>
        <dbReference type="Proteomes" id="UP000000960"/>
    </source>
</evidence>
<reference evidence="5 6" key="1">
    <citation type="journal article" date="2009" name="Stand. Genomic Sci.">
        <title>Complete genome sequence of Atopobium parvulum type strain (IPP 1246).</title>
        <authorList>
            <person name="Copeland A."/>
            <person name="Sikorski J."/>
            <person name="Lapidus A."/>
            <person name="Nolan M."/>
            <person name="Del Rio T.G."/>
            <person name="Lucas S."/>
            <person name="Chen F."/>
            <person name="Tice H."/>
            <person name="Pitluck S."/>
            <person name="Cheng J.F."/>
            <person name="Pukall R."/>
            <person name="Chertkov O."/>
            <person name="Brettin T."/>
            <person name="Han C."/>
            <person name="Detter J.C."/>
            <person name="Kuske C."/>
            <person name="Bruce D."/>
            <person name="Goodwin L."/>
            <person name="Ivanova N."/>
            <person name="Mavromatis K."/>
            <person name="Mikhailova N."/>
            <person name="Chen A."/>
            <person name="Palaniappan K."/>
            <person name="Chain P."/>
            <person name="Rohde M."/>
            <person name="Goker M."/>
            <person name="Bristow J."/>
            <person name="Eisen J.A."/>
            <person name="Markowitz V."/>
            <person name="Hugenholtz P."/>
            <person name="Kyrpides N.C."/>
            <person name="Klenk H.P."/>
            <person name="Detter J.C."/>
        </authorList>
    </citation>
    <scope>NUCLEOTIDE SEQUENCE [LARGE SCALE GENOMIC DNA]</scope>
    <source>
        <strain evidence="6">ATCC 33793 / DSM 20469 / CCUG 32760 / JCM 10300 / KCTC 3663 / VPI 0546 / 1246</strain>
    </source>
</reference>
<feature type="domain" description="Type I restriction modification DNA specificity" evidence="4">
    <location>
        <begin position="278"/>
        <end position="426"/>
    </location>
</feature>
<sequence length="459" mass="51700">MNDSASLLSTVLFSNIGQWDVKQFFLNIIQSSYTVEELGKHLVHQTEKVQLSDYPEDKFVILGVSNKIGMFDASIKKGKKIKQKYHVVKDGWLAYNPYRINVGSIGIKTPELQGGYISPAYVVFSCKDTLLPEYLWLMMKSDYFNALINDSTTGSVRQTLRFDKLASIKAPIPTVDEQKEILAQYHATLAEAEKNISDGNSFSDGLLFDIQSKVSDLEKDESAAEKPSSIIQPVPFAAMSRWEVAYTLKKGKLERVYGSFKCPFKSISELTKESLFGLSLKASLKQESGMIPILRMSNIVNGEIDCSSLKYLPYKSAVTPREPDKWLLRKGDFLINRTNSKELVGKSAVFNLDGDYTYASYIIRYRFDTSVVLPEYVNIMFMLPLVRIQIDTMSRQTAGQCNINSGEIGSIRIPIPSIPEQQAIIDKYYSTKDGADAFYAKAEELKQKTAEDFEKSIFA</sequence>
<evidence type="ECO:0000256" key="2">
    <source>
        <dbReference type="ARBA" id="ARBA00022747"/>
    </source>
</evidence>
<comment type="similarity">
    <text evidence="1">Belongs to the type-I restriction system S methylase family.</text>
</comment>
<dbReference type="EMBL" id="CP001721">
    <property type="protein sequence ID" value="ACV51652.1"/>
    <property type="molecule type" value="Genomic_DNA"/>
</dbReference>
<dbReference type="RefSeq" id="WP_012809308.1">
    <property type="nucleotide sequence ID" value="NC_013203.1"/>
</dbReference>
<evidence type="ECO:0000313" key="5">
    <source>
        <dbReference type="EMBL" id="ACV51652.1"/>
    </source>
</evidence>
<dbReference type="SUPFAM" id="SSF116734">
    <property type="entry name" value="DNA methylase specificity domain"/>
    <property type="match status" value="2"/>
</dbReference>